<dbReference type="STRING" id="574375.AZF08_16450"/>
<organism evidence="2 3">
    <name type="scientific">Bacillus gaemokensis</name>
    <dbReference type="NCBI Taxonomy" id="574375"/>
    <lineage>
        <taxon>Bacteria</taxon>
        <taxon>Bacillati</taxon>
        <taxon>Bacillota</taxon>
        <taxon>Bacilli</taxon>
        <taxon>Bacillales</taxon>
        <taxon>Bacillaceae</taxon>
        <taxon>Bacillus</taxon>
        <taxon>Bacillus cereus group</taxon>
    </lineage>
</organism>
<dbReference type="NCBIfam" id="TIGR02132">
    <property type="entry name" value="phaR_Bmeg"/>
    <property type="match status" value="1"/>
</dbReference>
<dbReference type="eggNOG" id="ENOG5033FV9">
    <property type="taxonomic scope" value="Bacteria"/>
</dbReference>
<accession>A0A073KAW0</accession>
<dbReference type="InterPro" id="IPR011729">
    <property type="entry name" value="PhaR_Bmeg_synth"/>
</dbReference>
<evidence type="ECO:0000313" key="3">
    <source>
        <dbReference type="Proteomes" id="UP000027778"/>
    </source>
</evidence>
<sequence length="160" mass="18499">MIDQKFDPLQAWKEVYEQTETFWGKALNETIKTEEYSAWMGSVLDLNLFYQKIVNDTTKGYLEKVNMPTQEDIARVATLVINLENKVDNIEEFLEEKADSLGQSPTLKRDVTKVKQDIRTLENKVDKILELLEKQNEVLAKLQEPVKEAVKAPAKPENKK</sequence>
<dbReference type="OrthoDB" id="5244350at2"/>
<dbReference type="EMBL" id="JOTM01000014">
    <property type="protein sequence ID" value="KEK23587.1"/>
    <property type="molecule type" value="Genomic_DNA"/>
</dbReference>
<dbReference type="Proteomes" id="UP000027778">
    <property type="component" value="Unassembled WGS sequence"/>
</dbReference>
<feature type="coiled-coil region" evidence="1">
    <location>
        <begin position="111"/>
        <end position="138"/>
    </location>
</feature>
<reference evidence="2 3" key="1">
    <citation type="submission" date="2014-06" db="EMBL/GenBank/DDBJ databases">
        <title>Draft genome sequence of Bacillus gaemokensis JCM 15801 (MCCC 1A00707).</title>
        <authorList>
            <person name="Lai Q."/>
            <person name="Liu Y."/>
            <person name="Shao Z."/>
        </authorList>
    </citation>
    <scope>NUCLEOTIDE SEQUENCE [LARGE SCALE GENOMIC DNA]</scope>
    <source>
        <strain evidence="2 3">JCM 15801</strain>
    </source>
</reference>
<name>A0A073KAW0_9BACI</name>
<protein>
    <submittedName>
        <fullName evidence="2">PhaR protein</fullName>
    </submittedName>
</protein>
<keyword evidence="3" id="KW-1185">Reference proteome</keyword>
<evidence type="ECO:0000313" key="2">
    <source>
        <dbReference type="EMBL" id="KEK23587.1"/>
    </source>
</evidence>
<keyword evidence="1" id="KW-0175">Coiled coil</keyword>
<dbReference type="RefSeq" id="WP_033675375.1">
    <property type="nucleotide sequence ID" value="NZ_JOTM01000014.1"/>
</dbReference>
<dbReference type="AlphaFoldDB" id="A0A073KAW0"/>
<comment type="caution">
    <text evidence="2">The sequence shown here is derived from an EMBL/GenBank/DDBJ whole genome shotgun (WGS) entry which is preliminary data.</text>
</comment>
<gene>
    <name evidence="2" type="ORF">BAGA_07620</name>
</gene>
<proteinExistence type="predicted"/>
<evidence type="ECO:0000256" key="1">
    <source>
        <dbReference type="SAM" id="Coils"/>
    </source>
</evidence>